<dbReference type="Proteomes" id="UP000515163">
    <property type="component" value="Unplaced"/>
</dbReference>
<dbReference type="GeneID" id="116302045"/>
<dbReference type="OrthoDB" id="6021531at2759"/>
<dbReference type="InParanoid" id="A0A6P8IKY3"/>
<keyword evidence="3" id="KW-0809">Transit peptide</keyword>
<keyword evidence="4" id="KW-0496">Mitochondrion</keyword>
<comment type="subcellular location">
    <subcellularLocation>
        <location evidence="1">Mitochondrion</location>
    </subcellularLocation>
</comment>
<dbReference type="InterPro" id="IPR037387">
    <property type="entry name" value="PTCD3"/>
</dbReference>
<evidence type="ECO:0000313" key="7">
    <source>
        <dbReference type="RefSeq" id="XP_031567098.1"/>
    </source>
</evidence>
<dbReference type="GO" id="GO:0019843">
    <property type="term" value="F:rRNA binding"/>
    <property type="evidence" value="ECO:0007669"/>
    <property type="project" value="InterPro"/>
</dbReference>
<reference evidence="7" key="1">
    <citation type="submission" date="2025-08" db="UniProtKB">
        <authorList>
            <consortium name="RefSeq"/>
        </authorList>
    </citation>
    <scope>IDENTIFICATION</scope>
    <source>
        <tissue evidence="7">Tentacle</tissue>
    </source>
</reference>
<evidence type="ECO:0000256" key="2">
    <source>
        <dbReference type="ARBA" id="ARBA00022737"/>
    </source>
</evidence>
<dbReference type="GO" id="GO:0032543">
    <property type="term" value="P:mitochondrial translation"/>
    <property type="evidence" value="ECO:0007669"/>
    <property type="project" value="InterPro"/>
</dbReference>
<name>A0A6P8IKY3_ACTTE</name>
<evidence type="ECO:0000256" key="1">
    <source>
        <dbReference type="ARBA" id="ARBA00004173"/>
    </source>
</evidence>
<dbReference type="RefSeq" id="XP_031567098.1">
    <property type="nucleotide sequence ID" value="XM_031711238.1"/>
</dbReference>
<evidence type="ECO:0000256" key="3">
    <source>
        <dbReference type="ARBA" id="ARBA00022946"/>
    </source>
</evidence>
<dbReference type="KEGG" id="aten:116302045"/>
<evidence type="ECO:0000256" key="4">
    <source>
        <dbReference type="ARBA" id="ARBA00023128"/>
    </source>
</evidence>
<feature type="compositionally biased region" description="Low complexity" evidence="5">
    <location>
        <begin position="201"/>
        <end position="212"/>
    </location>
</feature>
<keyword evidence="2" id="KW-0677">Repeat</keyword>
<keyword evidence="6" id="KW-1185">Reference proteome</keyword>
<dbReference type="PANTHER" id="PTHR16276:SF1">
    <property type="entry name" value="SMALL RIBOSOMAL SUBUNIT PROTEIN MS39"/>
    <property type="match status" value="1"/>
</dbReference>
<dbReference type="GO" id="GO:0005739">
    <property type="term" value="C:mitochondrion"/>
    <property type="evidence" value="ECO:0007669"/>
    <property type="project" value="UniProtKB-SubCell"/>
</dbReference>
<dbReference type="PANTHER" id="PTHR16276">
    <property type="entry name" value="PENTATRICOPEPTIDE REPEAT DOMAIN-CONTAINING PROTEIN 3"/>
    <property type="match status" value="1"/>
</dbReference>
<dbReference type="Pfam" id="PF22330">
    <property type="entry name" value="Rib_mS39_PPR"/>
    <property type="match status" value="1"/>
</dbReference>
<feature type="compositionally biased region" description="Acidic residues" evidence="5">
    <location>
        <begin position="213"/>
        <end position="224"/>
    </location>
</feature>
<dbReference type="InterPro" id="IPR055063">
    <property type="entry name" value="Rib_mS39_PPR"/>
</dbReference>
<dbReference type="GO" id="GO:0043024">
    <property type="term" value="F:ribosomal small subunit binding"/>
    <property type="evidence" value="ECO:0007669"/>
    <property type="project" value="InterPro"/>
</dbReference>
<organism evidence="6 7">
    <name type="scientific">Actinia tenebrosa</name>
    <name type="common">Australian red waratah sea anemone</name>
    <dbReference type="NCBI Taxonomy" id="6105"/>
    <lineage>
        <taxon>Eukaryota</taxon>
        <taxon>Metazoa</taxon>
        <taxon>Cnidaria</taxon>
        <taxon>Anthozoa</taxon>
        <taxon>Hexacorallia</taxon>
        <taxon>Actiniaria</taxon>
        <taxon>Actiniidae</taxon>
        <taxon>Actinia</taxon>
    </lineage>
</organism>
<gene>
    <name evidence="7" type="primary">LOC116302045</name>
</gene>
<sequence>MGQWSPRGLKSKMAALSAAARLTRRLYGFRVSFAAIKCVATNSKMYASDEQNVTEDGEKSTKRDPLTVLKVLAGTVQPTALAPPRELFEDFGLYLKSPRKREECKIARTSGFKAADFILHKYPQLFPMRKAEPDWPDMNQGGAIETEQDLKDIIAEMKPQEAITGYEKLLKDGVPVSLQTRNDLLDLVGYYGTISAAEPKSGSLEGESSSSESSDESSSDEEEVENVRHKRTWRYS</sequence>
<dbReference type="AlphaFoldDB" id="A0A6P8IKY3"/>
<accession>A0A6P8IKY3</accession>
<evidence type="ECO:0000256" key="5">
    <source>
        <dbReference type="SAM" id="MobiDB-lite"/>
    </source>
</evidence>
<protein>
    <submittedName>
        <fullName evidence="7">Uncharacterized protein LOC116302045</fullName>
    </submittedName>
</protein>
<proteinExistence type="predicted"/>
<feature type="region of interest" description="Disordered" evidence="5">
    <location>
        <begin position="197"/>
        <end position="236"/>
    </location>
</feature>
<evidence type="ECO:0000313" key="6">
    <source>
        <dbReference type="Proteomes" id="UP000515163"/>
    </source>
</evidence>